<sequence>MRVLRRRLLFTVLPVVLVLVLRAGGEPPATSIRFSGYLGQSEPGKPLDFIGVNGLAGTKRGCFFWYASKFYRLDAPEKIRMLFRQEGGCRQLLSDGADLWLERPDGKLLKLNRSGTAFEPFADPGAPQGQPAFVPAHLERSGWGKRLKLAVIRENAVIGYDAAGRSVGKVLDLPEAGSFNALGFLPESGELLASTAYPDCRIFRFRADGTPFAWALRRHLFTMIPAGRALFGADTHLQQIPEDFRTNSTRPLTRRDDMFIFGVAPMPGGGYYVGSSQGILRYPEGAALPDARIGGFPGCRALAVNDDGVLLALSSAERGTVFALDAGGESDTPFLSSSNTTSVGLWNSRRYRNGEALAVTAAGGTFYLLNRSRERVELWRFTPADGPAPGDAWKKLPDPPAESTAVAAWNREFFVLAAGRVWQLEGGKFVPFSTDIPVRHLAAAESGLCIAGEDRLIFLRADICTGTFSPYREIPVANVTAVAAEGDRILISKPGALELYSAEDGSLEARLSVSDYAGGPVALCGNWLWTADAAKMAIARFRVERSVR</sequence>
<dbReference type="AlphaFoldDB" id="A0A848B088"/>
<reference evidence="1 2" key="1">
    <citation type="submission" date="2020-04" db="EMBL/GenBank/DDBJ databases">
        <authorList>
            <person name="Hitch T.C.A."/>
            <person name="Wylensek D."/>
            <person name="Clavel T."/>
        </authorList>
    </citation>
    <scope>NUCLEOTIDE SEQUENCE [LARGE SCALE GENOMIC DNA]</scope>
    <source>
        <strain evidence="1 2">COR2-253-APC-1A</strain>
    </source>
</reference>
<accession>A0A848B088</accession>
<name>A0A848B088_9BACT</name>
<evidence type="ECO:0000313" key="1">
    <source>
        <dbReference type="EMBL" id="NMD89294.1"/>
    </source>
</evidence>
<dbReference type="SUPFAM" id="SSF63829">
    <property type="entry name" value="Calcium-dependent phosphotriesterase"/>
    <property type="match status" value="2"/>
</dbReference>
<proteinExistence type="predicted"/>
<protein>
    <submittedName>
        <fullName evidence="1">Uncharacterized protein</fullName>
    </submittedName>
</protein>
<dbReference type="RefSeq" id="WP_168964197.1">
    <property type="nucleotide sequence ID" value="NZ_JABAEW010000098.1"/>
</dbReference>
<evidence type="ECO:0000313" key="2">
    <source>
        <dbReference type="Proteomes" id="UP000576225"/>
    </source>
</evidence>
<organism evidence="1 2">
    <name type="scientific">Victivallis vadensis</name>
    <dbReference type="NCBI Taxonomy" id="172901"/>
    <lineage>
        <taxon>Bacteria</taxon>
        <taxon>Pseudomonadati</taxon>
        <taxon>Lentisphaerota</taxon>
        <taxon>Lentisphaeria</taxon>
        <taxon>Victivallales</taxon>
        <taxon>Victivallaceae</taxon>
        <taxon>Victivallis</taxon>
    </lineage>
</organism>
<dbReference type="EMBL" id="JABAEW010000098">
    <property type="protein sequence ID" value="NMD89294.1"/>
    <property type="molecule type" value="Genomic_DNA"/>
</dbReference>
<dbReference type="Proteomes" id="UP000576225">
    <property type="component" value="Unassembled WGS sequence"/>
</dbReference>
<comment type="caution">
    <text evidence="1">The sequence shown here is derived from an EMBL/GenBank/DDBJ whole genome shotgun (WGS) entry which is preliminary data.</text>
</comment>
<gene>
    <name evidence="1" type="ORF">HF882_22155</name>
</gene>